<comment type="pathway">
    <text evidence="1">Mycotoxin biosynthesis.</text>
</comment>
<dbReference type="Pfam" id="PF11807">
    <property type="entry name" value="UstYa"/>
    <property type="match status" value="1"/>
</dbReference>
<protein>
    <recommendedName>
        <fullName evidence="6">Tat pathway signal sequence</fullName>
    </recommendedName>
</protein>
<keyword evidence="3" id="KW-0472">Membrane</keyword>
<proteinExistence type="inferred from homology"/>
<feature type="transmembrane region" description="Helical" evidence="3">
    <location>
        <begin position="41"/>
        <end position="61"/>
    </location>
</feature>
<keyword evidence="3" id="KW-1133">Transmembrane helix</keyword>
<comment type="similarity">
    <text evidence="2">Belongs to the ustYa family.</text>
</comment>
<organism evidence="4 5">
    <name type="scientific">Metarhizium guizhouense (strain ARSEF 977)</name>
    <dbReference type="NCBI Taxonomy" id="1276136"/>
    <lineage>
        <taxon>Eukaryota</taxon>
        <taxon>Fungi</taxon>
        <taxon>Dikarya</taxon>
        <taxon>Ascomycota</taxon>
        <taxon>Pezizomycotina</taxon>
        <taxon>Sordariomycetes</taxon>
        <taxon>Hypocreomycetidae</taxon>
        <taxon>Hypocreales</taxon>
        <taxon>Clavicipitaceae</taxon>
        <taxon>Metarhizium</taxon>
    </lineage>
</organism>
<dbReference type="PANTHER" id="PTHR33365">
    <property type="entry name" value="YALI0B05434P"/>
    <property type="match status" value="1"/>
</dbReference>
<dbReference type="InterPro" id="IPR021765">
    <property type="entry name" value="UstYa-like"/>
</dbReference>
<dbReference type="OrthoDB" id="3687641at2759"/>
<keyword evidence="3" id="KW-0812">Transmembrane</keyword>
<sequence length="269" mass="30584">MPSNRTPEAKYDHLSDSESDDASSFLKLRSTSHHWGQSRGLVVGLCGIIAALLTALFVMVWQHMASPSQLQCAKLNSPFSPAWDGVEFWEGDFENEFPHKTLYRGPPTPEREKAWEDLWLHTPVTVPERGIAALNKTGKPWLKSDDGKGYTALLEVFHQLHCLNVVRQFTWRHLYSEEDMPVDIAEPVAGRMHVDHCIETLRLSLMCYADITPLMVYVDPNAPIGHRADFNVHHKCRNFDKLVAYVDALPMPSRTTKSQLGQLHDHHPQ</sequence>
<reference evidence="4 5" key="1">
    <citation type="journal article" date="2014" name="Proc. Natl. Acad. Sci. U.S.A.">
        <title>Trajectory and genomic determinants of fungal-pathogen speciation and host adaptation.</title>
        <authorList>
            <person name="Hu X."/>
            <person name="Xiao G."/>
            <person name="Zheng P."/>
            <person name="Shang Y."/>
            <person name="Su Y."/>
            <person name="Zhang X."/>
            <person name="Liu X."/>
            <person name="Zhan S."/>
            <person name="St Leger R.J."/>
            <person name="Wang C."/>
        </authorList>
    </citation>
    <scope>NUCLEOTIDE SEQUENCE [LARGE SCALE GENOMIC DNA]</scope>
    <source>
        <strain evidence="4 5">ARSEF 977</strain>
    </source>
</reference>
<evidence type="ECO:0000256" key="1">
    <source>
        <dbReference type="ARBA" id="ARBA00004685"/>
    </source>
</evidence>
<dbReference type="AlphaFoldDB" id="A0A0B4HPJ2"/>
<evidence type="ECO:0000313" key="4">
    <source>
        <dbReference type="EMBL" id="KID91996.1"/>
    </source>
</evidence>
<evidence type="ECO:0000313" key="5">
    <source>
        <dbReference type="Proteomes" id="UP000031192"/>
    </source>
</evidence>
<keyword evidence="5" id="KW-1185">Reference proteome</keyword>
<gene>
    <name evidence="4" type="ORF">MGU_00907</name>
</gene>
<dbReference type="HOGENOM" id="CLU_042941_0_2_1"/>
<comment type="caution">
    <text evidence="4">The sequence shown here is derived from an EMBL/GenBank/DDBJ whole genome shotgun (WGS) entry which is preliminary data.</text>
</comment>
<accession>A0A0B4HPJ2</accession>
<evidence type="ECO:0000256" key="2">
    <source>
        <dbReference type="ARBA" id="ARBA00035112"/>
    </source>
</evidence>
<dbReference type="PANTHER" id="PTHR33365:SF4">
    <property type="entry name" value="CYCLOCHLOROTINE BIOSYNTHESIS PROTEIN O"/>
    <property type="match status" value="1"/>
</dbReference>
<evidence type="ECO:0008006" key="6">
    <source>
        <dbReference type="Google" id="ProtNLM"/>
    </source>
</evidence>
<dbReference type="GO" id="GO:0043386">
    <property type="term" value="P:mycotoxin biosynthetic process"/>
    <property type="evidence" value="ECO:0007669"/>
    <property type="project" value="InterPro"/>
</dbReference>
<dbReference type="Proteomes" id="UP000031192">
    <property type="component" value="Unassembled WGS sequence"/>
</dbReference>
<name>A0A0B4HPJ2_METGA</name>
<dbReference type="EMBL" id="AZNH01000002">
    <property type="protein sequence ID" value="KID91996.1"/>
    <property type="molecule type" value="Genomic_DNA"/>
</dbReference>
<evidence type="ECO:0000256" key="3">
    <source>
        <dbReference type="SAM" id="Phobius"/>
    </source>
</evidence>